<dbReference type="Pfam" id="PF00728">
    <property type="entry name" value="Glyco_hydro_20"/>
    <property type="match status" value="1"/>
</dbReference>
<evidence type="ECO:0000259" key="7">
    <source>
        <dbReference type="Pfam" id="PF00728"/>
    </source>
</evidence>
<comment type="catalytic activity">
    <reaction evidence="1">
        <text>Hydrolysis of terminal non-reducing N-acetyl-D-hexosamine residues in N-acetyl-beta-D-hexosaminides.</text>
        <dbReference type="EC" id="3.2.1.52"/>
    </reaction>
</comment>
<proteinExistence type="inferred from homology"/>
<keyword evidence="10" id="KW-1185">Reference proteome</keyword>
<sequence length="690" mass="79062">MVSHNFFRMNYRMIQHPKRKIKTGLLLGLCLILSTGLTAQRRTDTPALIPAPQSVEWTGGNFALSRCRAVVVSDPSLEKEVSRWQQRMGLHIPVTQGGGDEPNSLRVILEKVNVPMGATEAYRLEADSKGITLAANTPHGIFNGLQTLAQLTAGNHNVPGCHIVDYPAYPWRGFMVDVGRNYQSPELLKQQIDIMSRYKLNVFHFHLTEDVAWRLQIRKYPRLTAAETMTRNKGKFYSIAEMKDLIRYCRERHITLVPELDMPGHSKAFFRAMGTDMQSDSGLHIVKEILREVCTTYDVPYIHIGGDEVAIRNKRFLPEVARLIAGYHKQVIGWAPGGNYPENTIRHVWGNRAEPDIRAGARYIDSRDLYLSDMDPESSVVTIFDRQLGGRVRGDSQLLGAEICLWDDRRMAREEDHLIQNAVYPDMLAFGERSWKGGGYPGTVLSIGPDTSARAKEFKAFEQRLLAHKKAYFSKLPFPYAGQTRLRWKLFGPFENNGNTGASFWPEYADSTPLDSAASVRATGATLWLWYHNNDHNYESWIPEPRQHTTWYAYTRLWSSSDTTIRMWIGFRNLLRSLARETPEAGTWDEKQSNIRINGKIIPPPAWKYPGRQLHKDLELPLTDENYYFRPPAFVSLKKGWNTILVKLPLLMPESFEPWQRRCMFTVIPVHREAGDINWYADPVRSDPDR</sequence>
<evidence type="ECO:0000256" key="4">
    <source>
        <dbReference type="ARBA" id="ARBA00022801"/>
    </source>
</evidence>
<protein>
    <recommendedName>
        <fullName evidence="3">beta-N-acetylhexosaminidase</fullName>
        <ecNumber evidence="3">3.2.1.52</ecNumber>
    </recommendedName>
</protein>
<dbReference type="InterPro" id="IPR029018">
    <property type="entry name" value="Hex-like_dom2"/>
</dbReference>
<gene>
    <name evidence="9" type="ORF">GCM10023143_26250</name>
</gene>
<dbReference type="InterPro" id="IPR017853">
    <property type="entry name" value="GH"/>
</dbReference>
<feature type="domain" description="Glycoside hydrolase family 20 catalytic" evidence="7">
    <location>
        <begin position="169"/>
        <end position="274"/>
    </location>
</feature>
<dbReference type="Gene3D" id="3.30.379.10">
    <property type="entry name" value="Chitobiase/beta-hexosaminidase domain 2-like"/>
    <property type="match status" value="1"/>
</dbReference>
<keyword evidence="4" id="KW-0378">Hydrolase</keyword>
<name>A0ABP8G110_9BACT</name>
<dbReference type="SUPFAM" id="SSF51445">
    <property type="entry name" value="(Trans)glycosidases"/>
    <property type="match status" value="1"/>
</dbReference>
<evidence type="ECO:0000313" key="10">
    <source>
        <dbReference type="Proteomes" id="UP001501207"/>
    </source>
</evidence>
<dbReference type="PANTHER" id="PTHR22600">
    <property type="entry name" value="BETA-HEXOSAMINIDASE"/>
    <property type="match status" value="1"/>
</dbReference>
<reference evidence="10" key="1">
    <citation type="journal article" date="2019" name="Int. J. Syst. Evol. Microbiol.">
        <title>The Global Catalogue of Microorganisms (GCM) 10K type strain sequencing project: providing services to taxonomists for standard genome sequencing and annotation.</title>
        <authorList>
            <consortium name="The Broad Institute Genomics Platform"/>
            <consortium name="The Broad Institute Genome Sequencing Center for Infectious Disease"/>
            <person name="Wu L."/>
            <person name="Ma J."/>
        </authorList>
    </citation>
    <scope>NUCLEOTIDE SEQUENCE [LARGE SCALE GENOMIC DNA]</scope>
    <source>
        <strain evidence="10">JCM 17664</strain>
    </source>
</reference>
<dbReference type="InterPro" id="IPR015883">
    <property type="entry name" value="Glyco_hydro_20_cat"/>
</dbReference>
<organism evidence="9 10">
    <name type="scientific">Compostibacter hankyongensis</name>
    <dbReference type="NCBI Taxonomy" id="1007089"/>
    <lineage>
        <taxon>Bacteria</taxon>
        <taxon>Pseudomonadati</taxon>
        <taxon>Bacteroidota</taxon>
        <taxon>Chitinophagia</taxon>
        <taxon>Chitinophagales</taxon>
        <taxon>Chitinophagaceae</taxon>
        <taxon>Compostibacter</taxon>
    </lineage>
</organism>
<evidence type="ECO:0000259" key="8">
    <source>
        <dbReference type="Pfam" id="PF02838"/>
    </source>
</evidence>
<dbReference type="EMBL" id="BAABFN010000006">
    <property type="protein sequence ID" value="GAA4315084.1"/>
    <property type="molecule type" value="Genomic_DNA"/>
</dbReference>
<feature type="domain" description="Beta-hexosaminidase bacterial type N-terminal" evidence="8">
    <location>
        <begin position="46"/>
        <end position="166"/>
    </location>
</feature>
<keyword evidence="5" id="KW-0326">Glycosidase</keyword>
<evidence type="ECO:0000313" key="9">
    <source>
        <dbReference type="EMBL" id="GAA4315084.1"/>
    </source>
</evidence>
<keyword evidence="6" id="KW-0732">Signal</keyword>
<dbReference type="PANTHER" id="PTHR22600:SF57">
    <property type="entry name" value="BETA-N-ACETYLHEXOSAMINIDASE"/>
    <property type="match status" value="1"/>
</dbReference>
<dbReference type="InterPro" id="IPR015882">
    <property type="entry name" value="HEX_bac_N"/>
</dbReference>
<dbReference type="Pfam" id="PF02838">
    <property type="entry name" value="Glyco_hydro_20b"/>
    <property type="match status" value="1"/>
</dbReference>
<feature type="signal peptide" evidence="6">
    <location>
        <begin position="1"/>
        <end position="39"/>
    </location>
</feature>
<evidence type="ECO:0000256" key="6">
    <source>
        <dbReference type="SAM" id="SignalP"/>
    </source>
</evidence>
<dbReference type="InterPro" id="IPR025705">
    <property type="entry name" value="Beta_hexosaminidase_sua/sub"/>
</dbReference>
<comment type="caution">
    <text evidence="9">The sequence shown here is derived from an EMBL/GenBank/DDBJ whole genome shotgun (WGS) entry which is preliminary data.</text>
</comment>
<evidence type="ECO:0000256" key="3">
    <source>
        <dbReference type="ARBA" id="ARBA00012663"/>
    </source>
</evidence>
<dbReference type="SUPFAM" id="SSF55545">
    <property type="entry name" value="beta-N-acetylhexosaminidase-like domain"/>
    <property type="match status" value="1"/>
</dbReference>
<accession>A0ABP8G110</accession>
<dbReference type="Proteomes" id="UP001501207">
    <property type="component" value="Unassembled WGS sequence"/>
</dbReference>
<comment type="similarity">
    <text evidence="2">Belongs to the glycosyl hydrolase 20 family.</text>
</comment>
<evidence type="ECO:0000256" key="5">
    <source>
        <dbReference type="ARBA" id="ARBA00023295"/>
    </source>
</evidence>
<dbReference type="Gene3D" id="3.20.20.80">
    <property type="entry name" value="Glycosidases"/>
    <property type="match status" value="1"/>
</dbReference>
<evidence type="ECO:0000256" key="1">
    <source>
        <dbReference type="ARBA" id="ARBA00001231"/>
    </source>
</evidence>
<evidence type="ECO:0000256" key="2">
    <source>
        <dbReference type="ARBA" id="ARBA00006285"/>
    </source>
</evidence>
<dbReference type="PRINTS" id="PR00738">
    <property type="entry name" value="GLHYDRLASE20"/>
</dbReference>
<feature type="chain" id="PRO_5045947327" description="beta-N-acetylhexosaminidase" evidence="6">
    <location>
        <begin position="40"/>
        <end position="690"/>
    </location>
</feature>
<dbReference type="EC" id="3.2.1.52" evidence="3"/>